<comment type="catalytic activity">
    <reaction evidence="1">
        <text>ATP + protein L-histidine = ADP + protein N-phospho-L-histidine.</text>
        <dbReference type="EC" id="2.7.13.3"/>
    </reaction>
</comment>
<feature type="domain" description="PAS" evidence="8">
    <location>
        <begin position="158"/>
        <end position="193"/>
    </location>
</feature>
<dbReference type="InterPro" id="IPR050351">
    <property type="entry name" value="BphY/WalK/GraS-like"/>
</dbReference>
<dbReference type="CDD" id="cd00130">
    <property type="entry name" value="PAS"/>
    <property type="match status" value="2"/>
</dbReference>
<dbReference type="EC" id="2.7.13.3" evidence="2"/>
<dbReference type="OrthoDB" id="904853at2"/>
<dbReference type="Pfam" id="PF13426">
    <property type="entry name" value="PAS_9"/>
    <property type="match status" value="2"/>
</dbReference>
<name>A0A2K8Z901_9BACT</name>
<evidence type="ECO:0000259" key="8">
    <source>
        <dbReference type="PROSITE" id="PS50112"/>
    </source>
</evidence>
<evidence type="ECO:0000256" key="4">
    <source>
        <dbReference type="ARBA" id="ARBA00022679"/>
    </source>
</evidence>
<dbReference type="GO" id="GO:0007234">
    <property type="term" value="P:osmosensory signaling via phosphorelay pathway"/>
    <property type="evidence" value="ECO:0007669"/>
    <property type="project" value="TreeGrafter"/>
</dbReference>
<dbReference type="InterPro" id="IPR000014">
    <property type="entry name" value="PAS"/>
</dbReference>
<keyword evidence="5" id="KW-0418">Kinase</keyword>
<dbReference type="EMBL" id="CP025096">
    <property type="protein sequence ID" value="AUD06330.1"/>
    <property type="molecule type" value="Genomic_DNA"/>
</dbReference>
<dbReference type="InterPro" id="IPR004358">
    <property type="entry name" value="Sig_transdc_His_kin-like_C"/>
</dbReference>
<evidence type="ECO:0000313" key="9">
    <source>
        <dbReference type="EMBL" id="AUD06330.1"/>
    </source>
</evidence>
<gene>
    <name evidence="9" type="ORF">CWM47_33505</name>
</gene>
<dbReference type="KEGG" id="spir:CWM47_33505"/>
<dbReference type="SMART" id="SM00387">
    <property type="entry name" value="HATPase_c"/>
    <property type="match status" value="1"/>
</dbReference>
<sequence length="775" mass="86628">MQTSNPSGPALLQRFLTTLPNGVLVWQAIHDTGATPTDLRLTMLNPLAERDLGRPAVDLLGQPIDRLFPHLSEDGLLDRCRQVIETGRSDRFAFRYTRPGQSLPSWFEASVMRFEDGLVVSYTNITQFRAIAEAARLSSLFQQAFDASVNGSTVYEAVYDEDGQIEDFRFRLINDAGLRMSGYTREQLLGQTLWQIYPATGINGMFGEYVRVCETGQPFSGEKYYPEYDIWRDMMVVAVPGGVLVTYSDTTAYHKAQEAAHQQAQLLHGILKGVPVGIAVVNARRTATDDHRIADFSIVRVNSLFETVFGPAAAGQALTAVMTNARESGLFSRCILSFQLNEPQEFEMSHFMADQSAGWYRVSVSADGDQLILAFTDITELKRAQLTHYHQAELLSSVLDSSPNDILAFDAVQDADNRVVDFRYILQNQAKRQRTGRSDEQVVGHTMLEIFPIVKVNGLFDEYVEVLKTGRPFRQDIPFDYGHGSGWYNVSAVKRNNGMVLTIQDKTAEKEAEEKLRINQRQLEQAFAGLKAANEHLQQFAYVASHDLQEPLRKIQSFGDLLLNQYTTELPDTAGDLLRRMQNAAVRMSALIRSILAFSRLTTHQQPFTSVSLSDVVAGVLDDQERVIQQRNARINLDALPTVMADAVQMQQLFSHLIGNALKYVHSGQSPVVTLTSRLIGGAAIPETVLLATAVGRQPAAEFWEITVADNGIGFDEKYLDRLFQMFQRLHGKTQYEGTGMGLAICKRVMDNHHGMITAHSQPDQGARFVVYLPR</sequence>
<dbReference type="SUPFAM" id="SSF47384">
    <property type="entry name" value="Homodimeric domain of signal transducing histidine kinase"/>
    <property type="match status" value="1"/>
</dbReference>
<dbReference type="SUPFAM" id="SSF55874">
    <property type="entry name" value="ATPase domain of HSP90 chaperone/DNA topoisomerase II/histidine kinase"/>
    <property type="match status" value="1"/>
</dbReference>
<proteinExistence type="predicted"/>
<keyword evidence="4" id="KW-0808">Transferase</keyword>
<accession>A0A2K8Z901</accession>
<dbReference type="AlphaFoldDB" id="A0A2K8Z901"/>
<dbReference type="InterPro" id="IPR005467">
    <property type="entry name" value="His_kinase_dom"/>
</dbReference>
<dbReference type="InterPro" id="IPR003661">
    <property type="entry name" value="HisK_dim/P_dom"/>
</dbReference>
<evidence type="ECO:0000256" key="1">
    <source>
        <dbReference type="ARBA" id="ARBA00000085"/>
    </source>
</evidence>
<evidence type="ECO:0000256" key="6">
    <source>
        <dbReference type="ARBA" id="ARBA00023136"/>
    </source>
</evidence>
<dbReference type="GO" id="GO:0030295">
    <property type="term" value="F:protein kinase activator activity"/>
    <property type="evidence" value="ECO:0007669"/>
    <property type="project" value="TreeGrafter"/>
</dbReference>
<dbReference type="PROSITE" id="PS50109">
    <property type="entry name" value="HIS_KIN"/>
    <property type="match status" value="1"/>
</dbReference>
<dbReference type="InterPro" id="IPR036890">
    <property type="entry name" value="HATPase_C_sf"/>
</dbReference>
<dbReference type="SUPFAM" id="SSF55785">
    <property type="entry name" value="PYP-like sensor domain (PAS domain)"/>
    <property type="match status" value="4"/>
</dbReference>
<evidence type="ECO:0000256" key="5">
    <source>
        <dbReference type="ARBA" id="ARBA00022777"/>
    </source>
</evidence>
<dbReference type="InterPro" id="IPR003594">
    <property type="entry name" value="HATPase_dom"/>
</dbReference>
<keyword evidence="10" id="KW-1185">Reference proteome</keyword>
<evidence type="ECO:0000256" key="2">
    <source>
        <dbReference type="ARBA" id="ARBA00012438"/>
    </source>
</evidence>
<dbReference type="CDD" id="cd00082">
    <property type="entry name" value="HisKA"/>
    <property type="match status" value="1"/>
</dbReference>
<dbReference type="PROSITE" id="PS50112">
    <property type="entry name" value="PAS"/>
    <property type="match status" value="1"/>
</dbReference>
<organism evidence="9 10">
    <name type="scientific">Spirosoma pollinicola</name>
    <dbReference type="NCBI Taxonomy" id="2057025"/>
    <lineage>
        <taxon>Bacteria</taxon>
        <taxon>Pseudomonadati</taxon>
        <taxon>Bacteroidota</taxon>
        <taxon>Cytophagia</taxon>
        <taxon>Cytophagales</taxon>
        <taxon>Cytophagaceae</taxon>
        <taxon>Spirosoma</taxon>
    </lineage>
</organism>
<dbReference type="PANTHER" id="PTHR42878:SF15">
    <property type="entry name" value="BACTERIOPHYTOCHROME"/>
    <property type="match status" value="1"/>
</dbReference>
<reference evidence="9 10" key="1">
    <citation type="submission" date="2017-11" db="EMBL/GenBank/DDBJ databases">
        <title>Taxonomic description and genome sequences of Spirosoma HA7 sp. nov., isolated from pollen microhabitat of Corylus avellana.</title>
        <authorList>
            <person name="Ambika Manirajan B."/>
            <person name="Suarez C."/>
            <person name="Ratering S."/>
            <person name="Geissler-Plaum R."/>
            <person name="Cardinale M."/>
            <person name="Sylvia S."/>
        </authorList>
    </citation>
    <scope>NUCLEOTIDE SEQUENCE [LARGE SCALE GENOMIC DNA]</scope>
    <source>
        <strain evidence="9 10">HA7</strain>
    </source>
</reference>
<dbReference type="InterPro" id="IPR035965">
    <property type="entry name" value="PAS-like_dom_sf"/>
</dbReference>
<dbReference type="Gene3D" id="3.30.450.20">
    <property type="entry name" value="PAS domain"/>
    <property type="match status" value="4"/>
</dbReference>
<dbReference type="SMART" id="SM00388">
    <property type="entry name" value="HisKA"/>
    <property type="match status" value="1"/>
</dbReference>
<evidence type="ECO:0000259" key="7">
    <source>
        <dbReference type="PROSITE" id="PS50109"/>
    </source>
</evidence>
<dbReference type="Pfam" id="PF02518">
    <property type="entry name" value="HATPase_c"/>
    <property type="match status" value="1"/>
</dbReference>
<dbReference type="GO" id="GO:0000156">
    <property type="term" value="F:phosphorelay response regulator activity"/>
    <property type="evidence" value="ECO:0007669"/>
    <property type="project" value="TreeGrafter"/>
</dbReference>
<keyword evidence="6" id="KW-0472">Membrane</keyword>
<evidence type="ECO:0000256" key="3">
    <source>
        <dbReference type="ARBA" id="ARBA00022553"/>
    </source>
</evidence>
<dbReference type="SMART" id="SM00091">
    <property type="entry name" value="PAS"/>
    <property type="match status" value="3"/>
</dbReference>
<dbReference type="Proteomes" id="UP000232883">
    <property type="component" value="Chromosome"/>
</dbReference>
<dbReference type="GO" id="GO:0016020">
    <property type="term" value="C:membrane"/>
    <property type="evidence" value="ECO:0007669"/>
    <property type="project" value="UniProtKB-SubCell"/>
</dbReference>
<dbReference type="PANTHER" id="PTHR42878">
    <property type="entry name" value="TWO-COMPONENT HISTIDINE KINASE"/>
    <property type="match status" value="1"/>
</dbReference>
<dbReference type="InterPro" id="IPR036097">
    <property type="entry name" value="HisK_dim/P_sf"/>
</dbReference>
<evidence type="ECO:0000313" key="10">
    <source>
        <dbReference type="Proteomes" id="UP000232883"/>
    </source>
</evidence>
<dbReference type="PRINTS" id="PR00344">
    <property type="entry name" value="BCTRLSENSOR"/>
</dbReference>
<keyword evidence="3" id="KW-0597">Phosphoprotein</keyword>
<dbReference type="Gene3D" id="3.30.565.10">
    <property type="entry name" value="Histidine kinase-like ATPase, C-terminal domain"/>
    <property type="match status" value="1"/>
</dbReference>
<dbReference type="Gene3D" id="1.10.287.130">
    <property type="match status" value="1"/>
</dbReference>
<dbReference type="GO" id="GO:0000155">
    <property type="term" value="F:phosphorelay sensor kinase activity"/>
    <property type="evidence" value="ECO:0007669"/>
    <property type="project" value="InterPro"/>
</dbReference>
<protein>
    <recommendedName>
        <fullName evidence="2">histidine kinase</fullName>
        <ecNumber evidence="2">2.7.13.3</ecNumber>
    </recommendedName>
</protein>
<dbReference type="Pfam" id="PF00512">
    <property type="entry name" value="HisKA"/>
    <property type="match status" value="1"/>
</dbReference>
<feature type="domain" description="Histidine kinase" evidence="7">
    <location>
        <begin position="543"/>
        <end position="775"/>
    </location>
</feature>